<gene>
    <name evidence="1" type="ORF">JCM5805K_0226</name>
</gene>
<proteinExistence type="predicted"/>
<dbReference type="AlphaFoldDB" id="A0A0B8QHI2"/>
<evidence type="ECO:0000313" key="1">
    <source>
        <dbReference type="EMBL" id="GAM79120.1"/>
    </source>
</evidence>
<comment type="caution">
    <text evidence="1">The sequence shown here is derived from an EMBL/GenBank/DDBJ whole genome shotgun (WGS) entry which is preliminary data.</text>
</comment>
<dbReference type="EMBL" id="BBSI01000009">
    <property type="protein sequence ID" value="GAM79120.1"/>
    <property type="molecule type" value="Genomic_DNA"/>
</dbReference>
<protein>
    <submittedName>
        <fullName evidence="1">Uncharacterized protein</fullName>
    </submittedName>
</protein>
<evidence type="ECO:0000313" key="2">
    <source>
        <dbReference type="Proteomes" id="UP000031847"/>
    </source>
</evidence>
<reference evidence="1 2" key="1">
    <citation type="submission" date="2015-01" db="EMBL/GenBank/DDBJ databases">
        <title>Lactococcus lactis subsp.lactis JCM 5805 whole genome shotgun sequence.</title>
        <authorList>
            <person name="Fujii T."/>
            <person name="Tomita Y."/>
            <person name="Ikushima S."/>
            <person name="Fujiwara D."/>
        </authorList>
    </citation>
    <scope>NUCLEOTIDE SEQUENCE [LARGE SCALE GENOMIC DNA]</scope>
    <source>
        <strain evidence="1 2">JCM 5805</strain>
    </source>
</reference>
<organism evidence="1 2">
    <name type="scientific">Lactococcus lactis subsp. lactis</name>
    <name type="common">Streptococcus lactis</name>
    <dbReference type="NCBI Taxonomy" id="1360"/>
    <lineage>
        <taxon>Bacteria</taxon>
        <taxon>Bacillati</taxon>
        <taxon>Bacillota</taxon>
        <taxon>Bacilli</taxon>
        <taxon>Lactobacillales</taxon>
        <taxon>Streptococcaceae</taxon>
        <taxon>Lactococcus</taxon>
    </lineage>
</organism>
<accession>A0A0B8QHI2</accession>
<name>A0A0B8QHI2_LACLL</name>
<sequence>MTFFSPVKLSDLIQSVFTGFKSKFDLKELLFY</sequence>
<dbReference type="Proteomes" id="UP000031847">
    <property type="component" value="Unassembled WGS sequence"/>
</dbReference>